<sequence length="70" mass="6767">MFHPPSSNYHDVVFWLALCSELGDRGLAALLASAVAASTAAVAASTAAVAASTAAVAASTAAVAAPAYMS</sequence>
<organism evidence="1 2">
    <name type="scientific">Fusarium oligoseptatum</name>
    <dbReference type="NCBI Taxonomy" id="2604345"/>
    <lineage>
        <taxon>Eukaryota</taxon>
        <taxon>Fungi</taxon>
        <taxon>Dikarya</taxon>
        <taxon>Ascomycota</taxon>
        <taxon>Pezizomycotina</taxon>
        <taxon>Sordariomycetes</taxon>
        <taxon>Hypocreomycetidae</taxon>
        <taxon>Hypocreales</taxon>
        <taxon>Nectriaceae</taxon>
        <taxon>Fusarium</taxon>
        <taxon>Fusarium solani species complex</taxon>
    </lineage>
</organism>
<accession>A0A428UC86</accession>
<gene>
    <name evidence="1" type="ORF">CEP52_002789</name>
</gene>
<dbReference type="EMBL" id="NKCK01000016">
    <property type="protein sequence ID" value="RSM11891.1"/>
    <property type="molecule type" value="Genomic_DNA"/>
</dbReference>
<evidence type="ECO:0000313" key="2">
    <source>
        <dbReference type="Proteomes" id="UP000287144"/>
    </source>
</evidence>
<name>A0A428UC86_9HYPO</name>
<dbReference type="AlphaFoldDB" id="A0A428UC86"/>
<comment type="caution">
    <text evidence="1">The sequence shown here is derived from an EMBL/GenBank/DDBJ whole genome shotgun (WGS) entry which is preliminary data.</text>
</comment>
<evidence type="ECO:0000313" key="1">
    <source>
        <dbReference type="EMBL" id="RSM11891.1"/>
    </source>
</evidence>
<reference evidence="1 2" key="1">
    <citation type="submission" date="2017-06" db="EMBL/GenBank/DDBJ databases">
        <title>Comparative genomic analysis of Ambrosia Fusariam Clade fungi.</title>
        <authorList>
            <person name="Stajich J.E."/>
            <person name="Carrillo J."/>
            <person name="Kijimoto T."/>
            <person name="Eskalen A."/>
            <person name="O'Donnell K."/>
            <person name="Kasson M."/>
        </authorList>
    </citation>
    <scope>NUCLEOTIDE SEQUENCE [LARGE SCALE GENOMIC DNA]</scope>
    <source>
        <strain evidence="1 2">NRRL62579</strain>
    </source>
</reference>
<protein>
    <submittedName>
        <fullName evidence="1">Uncharacterized protein</fullName>
    </submittedName>
</protein>
<proteinExistence type="predicted"/>
<keyword evidence="2" id="KW-1185">Reference proteome</keyword>
<dbReference type="Proteomes" id="UP000287144">
    <property type="component" value="Unassembled WGS sequence"/>
</dbReference>